<comment type="caution">
    <text evidence="5">The sequence shown here is derived from an EMBL/GenBank/DDBJ whole genome shotgun (WGS) entry which is preliminary data.</text>
</comment>
<dbReference type="SUPFAM" id="SSF51621">
    <property type="entry name" value="Phosphoenolpyruvate/pyruvate domain"/>
    <property type="match status" value="1"/>
</dbReference>
<dbReference type="InterPro" id="IPR005000">
    <property type="entry name" value="Aldolase/citrate-lyase_domain"/>
</dbReference>
<reference evidence="5 6" key="1">
    <citation type="submission" date="2020-07" db="EMBL/GenBank/DDBJ databases">
        <title>Genomic Encyclopedia of Type Strains, Phase IV (KMG-V): Genome sequencing to study the core and pangenomes of soil and plant-associated prokaryotes.</title>
        <authorList>
            <person name="Whitman W."/>
        </authorList>
    </citation>
    <scope>NUCLEOTIDE SEQUENCE [LARGE SCALE GENOMIC DNA]</scope>
    <source>
        <strain evidence="5 6">SAS40</strain>
    </source>
</reference>
<dbReference type="Pfam" id="PF03328">
    <property type="entry name" value="HpcH_HpaI"/>
    <property type="match status" value="1"/>
</dbReference>
<dbReference type="GO" id="GO:0016832">
    <property type="term" value="F:aldehyde-lyase activity"/>
    <property type="evidence" value="ECO:0007669"/>
    <property type="project" value="TreeGrafter"/>
</dbReference>
<dbReference type="Gene3D" id="3.20.20.60">
    <property type="entry name" value="Phosphoenolpyruvate-binding domains"/>
    <property type="match status" value="1"/>
</dbReference>
<dbReference type="GO" id="GO:0005737">
    <property type="term" value="C:cytoplasm"/>
    <property type="evidence" value="ECO:0007669"/>
    <property type="project" value="TreeGrafter"/>
</dbReference>
<dbReference type="PANTHER" id="PTHR30502">
    <property type="entry name" value="2-KETO-3-DEOXY-L-RHAMNONATE ALDOLASE"/>
    <property type="match status" value="1"/>
</dbReference>
<dbReference type="GO" id="GO:0046872">
    <property type="term" value="F:metal ion binding"/>
    <property type="evidence" value="ECO:0007669"/>
    <property type="project" value="UniProtKB-KW"/>
</dbReference>
<evidence type="ECO:0000313" key="5">
    <source>
        <dbReference type="EMBL" id="NYE82748.1"/>
    </source>
</evidence>
<dbReference type="Proteomes" id="UP000542125">
    <property type="component" value="Unassembled WGS sequence"/>
</dbReference>
<dbReference type="EMBL" id="JACBYR010000001">
    <property type="protein sequence ID" value="NYE82748.1"/>
    <property type="molecule type" value="Genomic_DNA"/>
</dbReference>
<proteinExistence type="inferred from homology"/>
<organism evidence="5 6">
    <name type="scientific">Pigmentiphaga litoralis</name>
    <dbReference type="NCBI Taxonomy" id="516702"/>
    <lineage>
        <taxon>Bacteria</taxon>
        <taxon>Pseudomonadati</taxon>
        <taxon>Pseudomonadota</taxon>
        <taxon>Betaproteobacteria</taxon>
        <taxon>Burkholderiales</taxon>
        <taxon>Alcaligenaceae</taxon>
        <taxon>Pigmentiphaga</taxon>
    </lineage>
</organism>
<protein>
    <submittedName>
        <fullName evidence="5">2-keto-3-deoxy-L-rhamnonate aldolase RhmA</fullName>
    </submittedName>
</protein>
<gene>
    <name evidence="5" type="ORF">FHW18_002019</name>
</gene>
<dbReference type="AlphaFoldDB" id="A0A7Y9IUI9"/>
<feature type="domain" description="HpcH/HpaI aldolase/citrate lyase" evidence="4">
    <location>
        <begin position="17"/>
        <end position="239"/>
    </location>
</feature>
<dbReference type="InterPro" id="IPR050251">
    <property type="entry name" value="HpcH-HpaI_aldolase"/>
</dbReference>
<evidence type="ECO:0000259" key="4">
    <source>
        <dbReference type="Pfam" id="PF03328"/>
    </source>
</evidence>
<sequence>MTSPFRQRLRDRDVLSACFIKTPAFQHVEIAGTSGLDAVVLDTEHASFDPSQLDVCLLSARAAGTAGLVRLADQRPETALHALDLGAAGVVVPHVKDAATARAVVAMCRYRNGERGFSNSPRAGGYGAIGMADHVTASDNAISVICQIEDASAIDHVADIAAVPGVDCLFIGRADLALSYGVTQLDHPRVDAAIATIIDAGQARGTAVGIFLADATAVDSYAQRGVSFFVIGSDQSWLRSAATQLAASMNPRRQPT</sequence>
<dbReference type="InterPro" id="IPR015813">
    <property type="entry name" value="Pyrv/PenolPyrv_kinase-like_dom"/>
</dbReference>
<keyword evidence="2" id="KW-0479">Metal-binding</keyword>
<evidence type="ECO:0000256" key="3">
    <source>
        <dbReference type="ARBA" id="ARBA00023239"/>
    </source>
</evidence>
<keyword evidence="6" id="KW-1185">Reference proteome</keyword>
<name>A0A7Y9IUI9_9BURK</name>
<evidence type="ECO:0000256" key="2">
    <source>
        <dbReference type="ARBA" id="ARBA00022723"/>
    </source>
</evidence>
<dbReference type="InterPro" id="IPR040442">
    <property type="entry name" value="Pyrv_kinase-like_dom_sf"/>
</dbReference>
<comment type="similarity">
    <text evidence="1">Belongs to the HpcH/HpaI aldolase family.</text>
</comment>
<dbReference type="RefSeq" id="WP_179585877.1">
    <property type="nucleotide sequence ID" value="NZ_JACBYR010000001.1"/>
</dbReference>
<evidence type="ECO:0000313" key="6">
    <source>
        <dbReference type="Proteomes" id="UP000542125"/>
    </source>
</evidence>
<accession>A0A7Y9IUI9</accession>
<keyword evidence="3" id="KW-0456">Lyase</keyword>
<evidence type="ECO:0000256" key="1">
    <source>
        <dbReference type="ARBA" id="ARBA00005568"/>
    </source>
</evidence>
<dbReference type="PANTHER" id="PTHR30502:SF0">
    <property type="entry name" value="PHOSPHOENOLPYRUVATE CARBOXYLASE FAMILY PROTEIN"/>
    <property type="match status" value="1"/>
</dbReference>